<feature type="repeat" description="TPR" evidence="1">
    <location>
        <begin position="14"/>
        <end position="47"/>
    </location>
</feature>
<proteinExistence type="predicted"/>
<keyword evidence="4" id="KW-1185">Reference proteome</keyword>
<dbReference type="Gene3D" id="1.25.40.10">
    <property type="entry name" value="Tetratricopeptide repeat domain"/>
    <property type="match status" value="1"/>
</dbReference>
<dbReference type="Proteomes" id="UP001153712">
    <property type="component" value="Chromosome 1"/>
</dbReference>
<dbReference type="PANTHER" id="PTHR21391">
    <property type="entry name" value="AT04489P-RELATED"/>
    <property type="match status" value="1"/>
</dbReference>
<organism evidence="3 4">
    <name type="scientific">Phyllotreta striolata</name>
    <name type="common">Striped flea beetle</name>
    <name type="synonym">Crioceris striolata</name>
    <dbReference type="NCBI Taxonomy" id="444603"/>
    <lineage>
        <taxon>Eukaryota</taxon>
        <taxon>Metazoa</taxon>
        <taxon>Ecdysozoa</taxon>
        <taxon>Arthropoda</taxon>
        <taxon>Hexapoda</taxon>
        <taxon>Insecta</taxon>
        <taxon>Pterygota</taxon>
        <taxon>Neoptera</taxon>
        <taxon>Endopterygota</taxon>
        <taxon>Coleoptera</taxon>
        <taxon>Polyphaga</taxon>
        <taxon>Cucujiformia</taxon>
        <taxon>Chrysomeloidea</taxon>
        <taxon>Chrysomelidae</taxon>
        <taxon>Galerucinae</taxon>
        <taxon>Alticini</taxon>
        <taxon>Phyllotreta</taxon>
    </lineage>
</organism>
<name>A0A9N9XJC8_PHYSR</name>
<dbReference type="OrthoDB" id="10268002at2759"/>
<keyword evidence="1" id="KW-0802">TPR repeat</keyword>
<evidence type="ECO:0000313" key="4">
    <source>
        <dbReference type="Proteomes" id="UP001153712"/>
    </source>
</evidence>
<evidence type="ECO:0000256" key="1">
    <source>
        <dbReference type="PROSITE-ProRule" id="PRU00339"/>
    </source>
</evidence>
<dbReference type="InterPro" id="IPR019734">
    <property type="entry name" value="TPR_rpt"/>
</dbReference>
<dbReference type="InterPro" id="IPR011990">
    <property type="entry name" value="TPR-like_helical_dom_sf"/>
</dbReference>
<accession>A0A9N9XJC8</accession>
<protein>
    <recommendedName>
        <fullName evidence="5">Tetratricopeptide repeat protein 25</fullName>
    </recommendedName>
</protein>
<dbReference type="PROSITE" id="PS50005">
    <property type="entry name" value="TPR"/>
    <property type="match status" value="1"/>
</dbReference>
<evidence type="ECO:0000313" key="3">
    <source>
        <dbReference type="EMBL" id="CAG9854091.1"/>
    </source>
</evidence>
<evidence type="ECO:0008006" key="5">
    <source>
        <dbReference type="Google" id="ProtNLM"/>
    </source>
</evidence>
<dbReference type="AlphaFoldDB" id="A0A9N9XJC8"/>
<dbReference type="SUPFAM" id="SSF48452">
    <property type="entry name" value="TPR-like"/>
    <property type="match status" value="1"/>
</dbReference>
<sequence>MAQQPEEEEIFGTETLWRSIANYMYRLEKYNKSLKYYDLAVIETPNDKKTLIDRARARARCNNYLGALEDIANALKIDPLDLIALAEKAHTTFLNTHFEEALIQNQRLLPRRKKPDYFFLGALKCIATLEQCVGDVAGTPLRDHFLIIRRLAWKWNMDSIKEISFVPRGKEKQKKKKKVKKPDRRRTTLMPEEHLRVRDRLYSQKSETFVIPPFRTEVKFAPLQNYTTNIANYMAEKYLDRMYREKVFLKTMVDHRGLTIPNAAGSKRLKQIAIETYDGVAKKQEVLRTSRPFYFLKYQEAKITGKLKSRQETDLLLYQQNVKKETDKQFLKLETAFKEKQLPSIIELSEKLYRFCQLKPKRLLPDKDMYIKRILDIVRRGFYDLYRLNPDQAKWDQEKRILVCLDQPISREPSNDSVIKQFTYNVFDYYDMVKFYEDRMQRAEYTDEICWSYHELARYSMLSKNYENARIYAKKCLIDIADLEEMEEWYLNLTMIVLRTNMREKNKFDAMAEARNAMQLAEKRKDRQLREYIKRMTTVISEIEFEEAEQYKVEERRQKKIMQLMANEKLRVELKGLLQQMGPRKMTGSRGSKDATASTTKLGKDKGKSMVDIDAPEGAGFMQLIQFHI</sequence>
<evidence type="ECO:0000256" key="2">
    <source>
        <dbReference type="SAM" id="MobiDB-lite"/>
    </source>
</evidence>
<reference evidence="3" key="1">
    <citation type="submission" date="2022-01" db="EMBL/GenBank/DDBJ databases">
        <authorList>
            <person name="King R."/>
        </authorList>
    </citation>
    <scope>NUCLEOTIDE SEQUENCE</scope>
</reference>
<dbReference type="EMBL" id="OU900094">
    <property type="protein sequence ID" value="CAG9854091.1"/>
    <property type="molecule type" value="Genomic_DNA"/>
</dbReference>
<dbReference type="PANTHER" id="PTHR21391:SF0">
    <property type="entry name" value="AT04489P-RELATED"/>
    <property type="match status" value="1"/>
</dbReference>
<feature type="region of interest" description="Disordered" evidence="2">
    <location>
        <begin position="582"/>
        <end position="610"/>
    </location>
</feature>
<gene>
    <name evidence="3" type="ORF">PHYEVI_LOCUS557</name>
</gene>